<gene>
    <name evidence="1" type="ORF">MPL3365_140064</name>
</gene>
<sequence length="177" mass="20328">MSSMSGSIARRVDCAGPTRAIEVHDTPPGILERFCRARFQGPRGTALGLPIAKRRLNEDALLSRAPARGAGLPLFCLRERRRLPLWALYRRGRQARTEFPDPPDFDYGIFISWVRLTNGIFMRVGLRLGVRQPRRGVKRWPISIRGYNRNSQRLRVPIHFSAWPMLPLQCAMLLRLQ</sequence>
<protein>
    <submittedName>
        <fullName evidence="1">Uncharacterized protein</fullName>
    </submittedName>
</protein>
<dbReference type="AlphaFoldDB" id="A0A090G450"/>
<name>A0A090G450_MESPL</name>
<accession>A0A090G450</accession>
<evidence type="ECO:0000313" key="2">
    <source>
        <dbReference type="Proteomes" id="UP000046122"/>
    </source>
</evidence>
<reference evidence="1 2" key="1">
    <citation type="submission" date="2014-08" db="EMBL/GenBank/DDBJ databases">
        <authorList>
            <person name="Moulin Lionel"/>
        </authorList>
    </citation>
    <scope>NUCLEOTIDE SEQUENCE [LARGE SCALE GENOMIC DNA]</scope>
</reference>
<dbReference type="EMBL" id="CCNE01000006">
    <property type="protein sequence ID" value="CDX51821.1"/>
    <property type="molecule type" value="Genomic_DNA"/>
</dbReference>
<dbReference type="Proteomes" id="UP000046122">
    <property type="component" value="Unassembled WGS sequence"/>
</dbReference>
<organism evidence="1 2">
    <name type="scientific">Mesorhizobium plurifarium</name>
    <dbReference type="NCBI Taxonomy" id="69974"/>
    <lineage>
        <taxon>Bacteria</taxon>
        <taxon>Pseudomonadati</taxon>
        <taxon>Pseudomonadota</taxon>
        <taxon>Alphaproteobacteria</taxon>
        <taxon>Hyphomicrobiales</taxon>
        <taxon>Phyllobacteriaceae</taxon>
        <taxon>Mesorhizobium</taxon>
    </lineage>
</organism>
<proteinExistence type="predicted"/>
<evidence type="ECO:0000313" key="1">
    <source>
        <dbReference type="EMBL" id="CDX51821.1"/>
    </source>
</evidence>